<dbReference type="Proteomes" id="UP000681967">
    <property type="component" value="Unassembled WGS sequence"/>
</dbReference>
<evidence type="ECO:0000313" key="1">
    <source>
        <dbReference type="EMBL" id="CAF4555742.1"/>
    </source>
</evidence>
<comment type="caution">
    <text evidence="1">The sequence shown here is derived from an EMBL/GenBank/DDBJ whole genome shotgun (WGS) entry which is preliminary data.</text>
</comment>
<feature type="non-terminal residue" evidence="1">
    <location>
        <position position="47"/>
    </location>
</feature>
<organism evidence="1 2">
    <name type="scientific">Rotaria magnacalcarata</name>
    <dbReference type="NCBI Taxonomy" id="392030"/>
    <lineage>
        <taxon>Eukaryota</taxon>
        <taxon>Metazoa</taxon>
        <taxon>Spiralia</taxon>
        <taxon>Gnathifera</taxon>
        <taxon>Rotifera</taxon>
        <taxon>Eurotatoria</taxon>
        <taxon>Bdelloidea</taxon>
        <taxon>Philodinida</taxon>
        <taxon>Philodinidae</taxon>
        <taxon>Rotaria</taxon>
    </lineage>
</organism>
<reference evidence="1" key="1">
    <citation type="submission" date="2021-02" db="EMBL/GenBank/DDBJ databases">
        <authorList>
            <person name="Nowell W R."/>
        </authorList>
    </citation>
    <scope>NUCLEOTIDE SEQUENCE</scope>
</reference>
<sequence length="47" mass="5664">MNSTFSSESPSKYVPHIDLMTLIYSIKYKHLRIQFYPIKAFTEERHD</sequence>
<evidence type="ECO:0000313" key="2">
    <source>
        <dbReference type="Proteomes" id="UP000681967"/>
    </source>
</evidence>
<dbReference type="EMBL" id="CAJOBH010089058">
    <property type="protein sequence ID" value="CAF4555742.1"/>
    <property type="molecule type" value="Genomic_DNA"/>
</dbReference>
<name>A0A8S2YGJ1_9BILA</name>
<proteinExistence type="predicted"/>
<protein>
    <submittedName>
        <fullName evidence="1">Uncharacterized protein</fullName>
    </submittedName>
</protein>
<gene>
    <name evidence="1" type="ORF">BYL167_LOCUS38307</name>
</gene>
<accession>A0A8S2YGJ1</accession>
<dbReference type="AlphaFoldDB" id="A0A8S2YGJ1"/>